<protein>
    <submittedName>
        <fullName evidence="3">Uncharacterized protein</fullName>
    </submittedName>
</protein>
<evidence type="ECO:0000256" key="1">
    <source>
        <dbReference type="SAM" id="MobiDB-lite"/>
    </source>
</evidence>
<comment type="caution">
    <text evidence="3">The sequence shown here is derived from an EMBL/GenBank/DDBJ whole genome shotgun (WGS) entry which is preliminary data.</text>
</comment>
<evidence type="ECO:0000313" key="3">
    <source>
        <dbReference type="EMBL" id="GAA2027835.1"/>
    </source>
</evidence>
<keyword evidence="4" id="KW-1185">Reference proteome</keyword>
<feature type="signal peptide" evidence="2">
    <location>
        <begin position="1"/>
        <end position="27"/>
    </location>
</feature>
<sequence length="220" mass="22097">MRTGTGTVLTACGSALLFAVGSGAARADAVGGPGGPGGSSGPGGPGPGAVVPASGTTVPVVEDGDMVMECDGVLHRFEVRGTALLRVGDRVAGPSPTVAVSTEAERLTGYDRDLGTVTVSAKGPAVGELAAPTATKAYPAAESLAQDVTVSMEHSPCRDGQPATYASKTTFPLLNTDLTAFPPRNAVYLLTDPVELVDVSKPSAPSFTLTSFPITVDQVR</sequence>
<evidence type="ECO:0000313" key="4">
    <source>
        <dbReference type="Proteomes" id="UP001500751"/>
    </source>
</evidence>
<accession>A0ABP5FJ23</accession>
<dbReference type="Proteomes" id="UP001500751">
    <property type="component" value="Unassembled WGS sequence"/>
</dbReference>
<organism evidence="3 4">
    <name type="scientific">Catenulispora yoronensis</name>
    <dbReference type="NCBI Taxonomy" id="450799"/>
    <lineage>
        <taxon>Bacteria</taxon>
        <taxon>Bacillati</taxon>
        <taxon>Actinomycetota</taxon>
        <taxon>Actinomycetes</taxon>
        <taxon>Catenulisporales</taxon>
        <taxon>Catenulisporaceae</taxon>
        <taxon>Catenulispora</taxon>
    </lineage>
</organism>
<keyword evidence="2" id="KW-0732">Signal</keyword>
<feature type="chain" id="PRO_5046260365" evidence="2">
    <location>
        <begin position="28"/>
        <end position="220"/>
    </location>
</feature>
<proteinExistence type="predicted"/>
<reference evidence="4" key="1">
    <citation type="journal article" date="2019" name="Int. J. Syst. Evol. Microbiol.">
        <title>The Global Catalogue of Microorganisms (GCM) 10K type strain sequencing project: providing services to taxonomists for standard genome sequencing and annotation.</title>
        <authorList>
            <consortium name="The Broad Institute Genomics Platform"/>
            <consortium name="The Broad Institute Genome Sequencing Center for Infectious Disease"/>
            <person name="Wu L."/>
            <person name="Ma J."/>
        </authorList>
    </citation>
    <scope>NUCLEOTIDE SEQUENCE [LARGE SCALE GENOMIC DNA]</scope>
    <source>
        <strain evidence="4">JCM 16014</strain>
    </source>
</reference>
<dbReference type="EMBL" id="BAAAQN010000013">
    <property type="protein sequence ID" value="GAA2027835.1"/>
    <property type="molecule type" value="Genomic_DNA"/>
</dbReference>
<evidence type="ECO:0000256" key="2">
    <source>
        <dbReference type="SAM" id="SignalP"/>
    </source>
</evidence>
<gene>
    <name evidence="3" type="ORF">GCM10009839_28510</name>
</gene>
<dbReference type="RefSeq" id="WP_344666045.1">
    <property type="nucleotide sequence ID" value="NZ_BAAAQN010000013.1"/>
</dbReference>
<feature type="compositionally biased region" description="Gly residues" evidence="1">
    <location>
        <begin position="31"/>
        <end position="47"/>
    </location>
</feature>
<name>A0ABP5FJ23_9ACTN</name>
<feature type="region of interest" description="Disordered" evidence="1">
    <location>
        <begin position="27"/>
        <end position="54"/>
    </location>
</feature>